<protein>
    <submittedName>
        <fullName evidence="1">Uncharacterized protein</fullName>
    </submittedName>
</protein>
<dbReference type="AlphaFoldDB" id="A0A3T0JQS5"/>
<organism evidence="1 2">
    <name type="scientific">Pseudomonas syringae</name>
    <dbReference type="NCBI Taxonomy" id="317"/>
    <lineage>
        <taxon>Bacteria</taxon>
        <taxon>Pseudomonadati</taxon>
        <taxon>Pseudomonadota</taxon>
        <taxon>Gammaproteobacteria</taxon>
        <taxon>Pseudomonadales</taxon>
        <taxon>Pseudomonadaceae</taxon>
        <taxon>Pseudomonas</taxon>
    </lineage>
</organism>
<proteinExistence type="predicted"/>
<evidence type="ECO:0000313" key="1">
    <source>
        <dbReference type="EMBL" id="AZV25783.1"/>
    </source>
</evidence>
<reference evidence="1 2" key="1">
    <citation type="submission" date="2017-11" db="EMBL/GenBank/DDBJ databases">
        <title>Effect of PGPRs.</title>
        <authorList>
            <person name="Oliva R."/>
            <person name="Nong J."/>
            <person name="Roman V."/>
        </authorList>
    </citation>
    <scope>NUCLEOTIDE SEQUENCE [LARGE SCALE GENOMIC DNA]</scope>
    <source>
        <strain evidence="1">Inb918</strain>
    </source>
</reference>
<dbReference type="EMBL" id="CP024646">
    <property type="protein sequence ID" value="AZV25783.1"/>
    <property type="molecule type" value="Genomic_DNA"/>
</dbReference>
<name>A0A3T0JQS5_PSESX</name>
<accession>A0A3T0JQS5</accession>
<evidence type="ECO:0000313" key="2">
    <source>
        <dbReference type="Proteomes" id="UP000282760"/>
    </source>
</evidence>
<dbReference type="Proteomes" id="UP000282760">
    <property type="component" value="Chromosome"/>
</dbReference>
<sequence length="286" mass="32340">MLKMSRKEVFRQCRRGVKYGVLLAICYWVVDFCIRWEEAAVAREIYQKKQGACSRKLAGMEQVPILGGSLLDRTKIPGFHFGSTLRSDGSCIADLLSGSFWWTGEELFPVYETLGVEPPTSWTHFRVSARLYTRRDTTEPHNMGGRHVDWPDELVVKLKNYPGLELWLTAPPPSIKNEFSVRTFVMHDWRRRDGTPRTINCDGLNSPESKASVSGLSKAYLLKMNKEQLENLEFGSLRAYCTVELHSFDFAGGDGRIHLGTEALRGAPEALKSVSDYLSRSIITGK</sequence>
<gene>
    <name evidence="1" type="ORF">CT157_07145</name>
</gene>